<dbReference type="Gene3D" id="3.40.640.10">
    <property type="entry name" value="Type I PLP-dependent aspartate aminotransferase-like (Major domain)"/>
    <property type="match status" value="1"/>
</dbReference>
<dbReference type="EMBL" id="JANFAV010000001">
    <property type="protein sequence ID" value="MCW6533342.1"/>
    <property type="molecule type" value="Genomic_DNA"/>
</dbReference>
<evidence type="ECO:0000256" key="1">
    <source>
        <dbReference type="ARBA" id="ARBA00001933"/>
    </source>
</evidence>
<dbReference type="Pfam" id="PF00155">
    <property type="entry name" value="Aminotran_1_2"/>
    <property type="match status" value="1"/>
</dbReference>
<dbReference type="Proteomes" id="UP001165565">
    <property type="component" value="Unassembled WGS sequence"/>
</dbReference>
<evidence type="ECO:0000313" key="5">
    <source>
        <dbReference type="Proteomes" id="UP001165565"/>
    </source>
</evidence>
<dbReference type="InterPro" id="IPR015424">
    <property type="entry name" value="PyrdxlP-dep_Trfase"/>
</dbReference>
<dbReference type="PANTHER" id="PTHR42885:SF1">
    <property type="entry name" value="THREONINE-PHOSPHATE DECARBOXYLASE"/>
    <property type="match status" value="1"/>
</dbReference>
<feature type="domain" description="Aminotransferase class I/classII large" evidence="3">
    <location>
        <begin position="131"/>
        <end position="326"/>
    </location>
</feature>
<dbReference type="InterPro" id="IPR015421">
    <property type="entry name" value="PyrdxlP-dep_Trfase_major"/>
</dbReference>
<proteinExistence type="predicted"/>
<dbReference type="GO" id="GO:0008483">
    <property type="term" value="F:transaminase activity"/>
    <property type="evidence" value="ECO:0007669"/>
    <property type="project" value="UniProtKB-KW"/>
</dbReference>
<dbReference type="InterPro" id="IPR015422">
    <property type="entry name" value="PyrdxlP-dep_Trfase_small"/>
</dbReference>
<name>A0AA42CP51_9SPHN</name>
<keyword evidence="5" id="KW-1185">Reference proteome</keyword>
<organism evidence="4 5">
    <name type="scientific">Sphingomonas lycopersici</name>
    <dbReference type="NCBI Taxonomy" id="2951807"/>
    <lineage>
        <taxon>Bacteria</taxon>
        <taxon>Pseudomonadati</taxon>
        <taxon>Pseudomonadota</taxon>
        <taxon>Alphaproteobacteria</taxon>
        <taxon>Sphingomonadales</taxon>
        <taxon>Sphingomonadaceae</taxon>
        <taxon>Sphingomonas</taxon>
    </lineage>
</organism>
<dbReference type="AlphaFoldDB" id="A0AA42CP51"/>
<dbReference type="RefSeq" id="WP_179514367.1">
    <property type="nucleotide sequence ID" value="NZ_JANFAV010000001.1"/>
</dbReference>
<keyword evidence="4" id="KW-0808">Transferase</keyword>
<protein>
    <submittedName>
        <fullName evidence="4">Aminotransferase class I/II-fold pyridoxal phosphate-dependent enzyme</fullName>
    </submittedName>
</protein>
<dbReference type="Gene3D" id="3.90.1150.10">
    <property type="entry name" value="Aspartate Aminotransferase, domain 1"/>
    <property type="match status" value="1"/>
</dbReference>
<dbReference type="GO" id="GO:0030170">
    <property type="term" value="F:pyridoxal phosphate binding"/>
    <property type="evidence" value="ECO:0007669"/>
    <property type="project" value="InterPro"/>
</dbReference>
<accession>A0AA42CP51</accession>
<dbReference type="InterPro" id="IPR004839">
    <property type="entry name" value="Aminotransferase_I/II_large"/>
</dbReference>
<comment type="cofactor">
    <cofactor evidence="1">
        <name>pyridoxal 5'-phosphate</name>
        <dbReference type="ChEBI" id="CHEBI:597326"/>
    </cofactor>
</comment>
<dbReference type="CDD" id="cd00609">
    <property type="entry name" value="AAT_like"/>
    <property type="match status" value="1"/>
</dbReference>
<keyword evidence="2" id="KW-0663">Pyridoxal phosphate</keyword>
<evidence type="ECO:0000259" key="3">
    <source>
        <dbReference type="Pfam" id="PF00155"/>
    </source>
</evidence>
<evidence type="ECO:0000313" key="4">
    <source>
        <dbReference type="EMBL" id="MCW6533342.1"/>
    </source>
</evidence>
<comment type="caution">
    <text evidence="4">The sequence shown here is derived from an EMBL/GenBank/DDBJ whole genome shotgun (WGS) entry which is preliminary data.</text>
</comment>
<gene>
    <name evidence="4" type="ORF">NEE01_00950</name>
</gene>
<sequence length="334" mass="35021">MAMAVGMTQAELHGFGRHGGRIDDAMRAFPRAPRPWLDLSTGINPLAWAPPAGLAVDSAPLPAITALRALEAAAAHYFGVAPPRVAAVPGSEVALRLLPMLGLPGPIVAARPGYGTHNEIAEASVATIDARPGTILFANPNNPDGRLLDRAALHVLATRQATGGGWLVIDEAFVDPMPEASILPLVDDAAPVVVLRSFGKFFGLAGVRLGFVVAPPAVIDRVRRLFGDWPVSAQAIAWGGAAYADSAWIAATRRALDAGAARLDALLARHALTVRGACPLFRLVVQVDAPALFERLAHAGILTRPFGERADWLRFGLPGDDAAFDRLDRALAGG</sequence>
<evidence type="ECO:0000256" key="2">
    <source>
        <dbReference type="ARBA" id="ARBA00022898"/>
    </source>
</evidence>
<dbReference type="PANTHER" id="PTHR42885">
    <property type="entry name" value="HISTIDINOL-PHOSPHATE AMINOTRANSFERASE-RELATED"/>
    <property type="match status" value="1"/>
</dbReference>
<reference evidence="4" key="1">
    <citation type="submission" date="2022-06" db="EMBL/GenBank/DDBJ databases">
        <title>Sphingomonas sp. nov. isolated from rhizosphere soil of tomato.</title>
        <authorList>
            <person name="Dong H."/>
            <person name="Gao R."/>
        </authorList>
    </citation>
    <scope>NUCLEOTIDE SEQUENCE</scope>
    <source>
        <strain evidence="4">MMSM24</strain>
    </source>
</reference>
<keyword evidence="4" id="KW-0032">Aminotransferase</keyword>
<dbReference type="SUPFAM" id="SSF53383">
    <property type="entry name" value="PLP-dependent transferases"/>
    <property type="match status" value="1"/>
</dbReference>